<dbReference type="PANTHER" id="PTHR33121">
    <property type="entry name" value="CYCLIC DI-GMP PHOSPHODIESTERASE PDEF"/>
    <property type="match status" value="1"/>
</dbReference>
<keyword evidence="3" id="KW-1185">Reference proteome</keyword>
<evidence type="ECO:0000313" key="3">
    <source>
        <dbReference type="Proteomes" id="UP000241788"/>
    </source>
</evidence>
<dbReference type="InterPro" id="IPR035919">
    <property type="entry name" value="EAL_sf"/>
</dbReference>
<gene>
    <name evidence="2" type="ORF">SAMN05421546_0724</name>
</gene>
<protein>
    <submittedName>
        <fullName evidence="2">EAL domain-containing protein</fullName>
    </submittedName>
</protein>
<dbReference type="AlphaFoldDB" id="A0A1N6QJE7"/>
<proteinExistence type="predicted"/>
<dbReference type="SMART" id="SM00052">
    <property type="entry name" value="EAL"/>
    <property type="match status" value="1"/>
</dbReference>
<reference evidence="3" key="1">
    <citation type="submission" date="2017-01" db="EMBL/GenBank/DDBJ databases">
        <authorList>
            <person name="Varghese N."/>
            <person name="Submissions S."/>
        </authorList>
    </citation>
    <scope>NUCLEOTIDE SEQUENCE [LARGE SCALE GENOMIC DNA]</scope>
    <source>
        <strain evidence="3">UM1</strain>
    </source>
</reference>
<organism evidence="2 3">
    <name type="scientific">Solilutibacter tolerans</name>
    <dbReference type="NCBI Taxonomy" id="1604334"/>
    <lineage>
        <taxon>Bacteria</taxon>
        <taxon>Pseudomonadati</taxon>
        <taxon>Pseudomonadota</taxon>
        <taxon>Gammaproteobacteria</taxon>
        <taxon>Lysobacterales</taxon>
        <taxon>Lysobacteraceae</taxon>
        <taxon>Solilutibacter</taxon>
    </lineage>
</organism>
<dbReference type="Pfam" id="PF00563">
    <property type="entry name" value="EAL"/>
    <property type="match status" value="1"/>
</dbReference>
<dbReference type="PANTHER" id="PTHR33121:SF70">
    <property type="entry name" value="SIGNALING PROTEIN YKOW"/>
    <property type="match status" value="1"/>
</dbReference>
<dbReference type="EMBL" id="FTLW01000002">
    <property type="protein sequence ID" value="SIQ16763.1"/>
    <property type="molecule type" value="Genomic_DNA"/>
</dbReference>
<sequence length="253" mass="28075">MITVDAVHDAIFAGDLFLEYLPTVRLADGQCAGCEALVRWRCGDEIIPPMDFIPLIENTPVSGLLTYWVIDTMGQEMGDWMRRCDDIHVAVNVPPEVLGRGGVEYAGYKANLLSVRNRVVLEITERGAPDRLGLEELKEIAGRDVMIAMDDVAVDENNLLVLSRVPVDVIKVDRDFVASIGTDRATRSMERLEALIAIGRHLVVAEGVEHAAQAKRLNEIGVQFAQGWLFSKPLRAEAMMDWHARHAAGHAFY</sequence>
<name>A0A1N6QJE7_9GAMM</name>
<accession>A0A1N6QJE7</accession>
<dbReference type="SUPFAM" id="SSF141868">
    <property type="entry name" value="EAL domain-like"/>
    <property type="match status" value="1"/>
</dbReference>
<evidence type="ECO:0000259" key="1">
    <source>
        <dbReference type="PROSITE" id="PS50883"/>
    </source>
</evidence>
<dbReference type="InterPro" id="IPR001633">
    <property type="entry name" value="EAL_dom"/>
</dbReference>
<dbReference type="Proteomes" id="UP000241788">
    <property type="component" value="Unassembled WGS sequence"/>
</dbReference>
<dbReference type="Gene3D" id="3.20.20.450">
    <property type="entry name" value="EAL domain"/>
    <property type="match status" value="1"/>
</dbReference>
<evidence type="ECO:0000313" key="2">
    <source>
        <dbReference type="EMBL" id="SIQ16763.1"/>
    </source>
</evidence>
<dbReference type="PROSITE" id="PS50883">
    <property type="entry name" value="EAL"/>
    <property type="match status" value="1"/>
</dbReference>
<dbReference type="InterPro" id="IPR050706">
    <property type="entry name" value="Cyclic-di-GMP_PDE-like"/>
</dbReference>
<dbReference type="CDD" id="cd01948">
    <property type="entry name" value="EAL"/>
    <property type="match status" value="1"/>
</dbReference>
<feature type="domain" description="EAL" evidence="1">
    <location>
        <begin position="1"/>
        <end position="247"/>
    </location>
</feature>
<dbReference type="STRING" id="1604334.SAMN05421546_0724"/>
<dbReference type="GO" id="GO:0071111">
    <property type="term" value="F:cyclic-guanylate-specific phosphodiesterase activity"/>
    <property type="evidence" value="ECO:0007669"/>
    <property type="project" value="InterPro"/>
</dbReference>